<dbReference type="Proteomes" id="UP000070299">
    <property type="component" value="Unassembled WGS sequence"/>
</dbReference>
<gene>
    <name evidence="3" type="ORF">AX660_20550</name>
</gene>
<dbReference type="OrthoDB" id="7254531at2"/>
<evidence type="ECO:0000259" key="2">
    <source>
        <dbReference type="Pfam" id="PF20157"/>
    </source>
</evidence>
<feature type="domain" description="Glycosyltransferase Maf N-terminal" evidence="2">
    <location>
        <begin position="33"/>
        <end position="242"/>
    </location>
</feature>
<keyword evidence="4" id="KW-1185">Reference proteome</keyword>
<feature type="domain" description="6-hydroxymethylpterin diphosphokinase MptE-like" evidence="1">
    <location>
        <begin position="536"/>
        <end position="710"/>
    </location>
</feature>
<dbReference type="InterPro" id="IPR002826">
    <property type="entry name" value="MptE-like"/>
</dbReference>
<dbReference type="PANTHER" id="PTHR41786:SF1">
    <property type="entry name" value="6-HYDROXYMETHYLPTERIN DIPHOSPHOKINASE MPTE-LIKE DOMAIN-CONTAINING PROTEIN"/>
    <property type="match status" value="1"/>
</dbReference>
<dbReference type="PANTHER" id="PTHR41786">
    <property type="entry name" value="MOTILITY ACCESSORY FACTOR MAF"/>
    <property type="match status" value="1"/>
</dbReference>
<organism evidence="3 4">
    <name type="scientific">Paraglaciecola hydrolytica</name>
    <dbReference type="NCBI Taxonomy" id="1799789"/>
    <lineage>
        <taxon>Bacteria</taxon>
        <taxon>Pseudomonadati</taxon>
        <taxon>Pseudomonadota</taxon>
        <taxon>Gammaproteobacteria</taxon>
        <taxon>Alteromonadales</taxon>
        <taxon>Alteromonadaceae</taxon>
        <taxon>Paraglaciecola</taxon>
    </lineage>
</organism>
<evidence type="ECO:0008006" key="5">
    <source>
        <dbReference type="Google" id="ProtNLM"/>
    </source>
</evidence>
<dbReference type="InterPro" id="IPR045376">
    <property type="entry name" value="Maf_N"/>
</dbReference>
<feature type="domain" description="Glycosyltransferase Maf N-terminal" evidence="2">
    <location>
        <begin position="290"/>
        <end position="517"/>
    </location>
</feature>
<comment type="caution">
    <text evidence="3">The sequence shown here is derived from an EMBL/GenBank/DDBJ whole genome shotgun (WGS) entry which is preliminary data.</text>
</comment>
<accession>A0A148KNN9</accession>
<sequence>MLKNIKLHIEQDELLQDSLEAKLAQHITHTKHQNINAFQRHIPSLVAIIDSAQSQNISLICNKFEKFNIVDYGLGRVLYGFDPETEIRQQFDYFSHHAPFVDFTGAPKVHTTERDNNTLEALPSYQHHMAYQALPKSVDLLVVLGLGLGHHIKLLIESCQIKHLIIYEPELQYFSCSVLVTPWFEILASAKEKGTSLYFQLEKDGRDLVADISELREHNQDVAGFYLYQHYHAPVFNSLVKACKNNSWSTIYDKGLSFSLQESNDEYCPLWTPPAELTSYQDVSPEDSQFQHNLHAFKHYFPDIYQEFKDYKPKNWLPVKTAGQQINLLKMDSLASWYGSHPEEDCLLNFSNYTKQPNKDGLVLGYSGQKLRHYLHYEFVREAEVLLDEIEEEQAELPSNIKSMILFGLGVGYQLEHLIKQHQVEKLFLCEPNRDFFYASLFAIDWAGILSTIDEQKGRLYINIGDDGTNLFRDLLHQFYAIGPYILSHTYFYQSYYNSSLNKAIGQLREQLQVVISMGEYFDHARYGIAHSSQALLREYPHMVRNPQTQLDYEHKETPIFFVGNGPSLDAGALEHIKEWQDKAIIVSCGTSLQVLKKNGITPDFHAEIEQNRSTFDWAARIGDFEYLKSVSLISCNGIHPDTCDLYKEVFVAFKEGESSTVSTLRVIGEKHYESLRFAFPTVTNFALNFFLKLGFKQIYLLGVDLGFINNKNHHSTQSGYYNEQGEPLYDYAARNNTSLVVPGNFRPTVFTKHEFKIAKIVMEQSLKEAKVECYNTSNGARIIGSNPLQLDQILLLTSASQKVECLSVMKSNCFRVLKQEKFVERYALTYSADALHEEFAAFKSLISQPIESLKEAEELVENQKQLLFKSYQQGQSLLFYFLYGTLNFANAALNKVAYSLRDEHFAPDRFNRLREVWLEYFAKITQQVELHGEQFDTTSSFVTQRMLKCLKNVKTAKRILVLSDSAIVPNIYHSANKTWTTDFAFEFATSSQFVADRPFIAGQFDYVIAYINTDLEQQFKLVAEQVRTQLGTIPLLCICEQIIPVQLLSHKPDFVCFMSAQSQFMQPDSAYQNNDVTRAVLALLFIHDFSNFDLIVPKCIMDDNTQLPILADGGYLQDFQTFGIDIMLGLLKADKTINNEILKNGCRPVPLGKGLNKKWLCLKNESPATVKQLKLKLLDRYPYLSEGQDV</sequence>
<dbReference type="Pfam" id="PF01973">
    <property type="entry name" value="MptE-like"/>
    <property type="match status" value="1"/>
</dbReference>
<proteinExistence type="predicted"/>
<evidence type="ECO:0000313" key="3">
    <source>
        <dbReference type="EMBL" id="KXI27901.1"/>
    </source>
</evidence>
<name>A0A148KNN9_9ALTE</name>
<reference evidence="4" key="1">
    <citation type="submission" date="2016-02" db="EMBL/GenBank/DDBJ databases">
        <authorList>
            <person name="Schultz-Johansen M."/>
            <person name="Glaring M.A."/>
            <person name="Bech P.K."/>
            <person name="Stougaard P."/>
        </authorList>
    </citation>
    <scope>NUCLEOTIDE SEQUENCE [LARGE SCALE GENOMIC DNA]</scope>
    <source>
        <strain evidence="4">S66</strain>
    </source>
</reference>
<dbReference type="EMBL" id="LSNE01000009">
    <property type="protein sequence ID" value="KXI27901.1"/>
    <property type="molecule type" value="Genomic_DNA"/>
</dbReference>
<protein>
    <recommendedName>
        <fullName evidence="5">DUF115 domain-containing protein</fullName>
    </recommendedName>
</protein>
<evidence type="ECO:0000313" key="4">
    <source>
        <dbReference type="Proteomes" id="UP000070299"/>
    </source>
</evidence>
<dbReference type="AlphaFoldDB" id="A0A148KNN9"/>
<dbReference type="RefSeq" id="WP_068379663.1">
    <property type="nucleotide sequence ID" value="NZ_LSNE01000009.1"/>
</dbReference>
<dbReference type="STRING" id="1799789.AX660_20550"/>
<dbReference type="Pfam" id="PF20157">
    <property type="entry name" value="Maf_flag10_N"/>
    <property type="match status" value="2"/>
</dbReference>
<evidence type="ECO:0000259" key="1">
    <source>
        <dbReference type="Pfam" id="PF01973"/>
    </source>
</evidence>